<comment type="subcellular location">
    <subcellularLocation>
        <location evidence="1">Cell membrane</location>
        <topology evidence="1">Multi-pass membrane protein</topology>
    </subcellularLocation>
</comment>
<feature type="transmembrane region" description="Helical" evidence="6">
    <location>
        <begin position="56"/>
        <end position="75"/>
    </location>
</feature>
<feature type="transmembrane region" description="Helical" evidence="6">
    <location>
        <begin position="264"/>
        <end position="284"/>
    </location>
</feature>
<dbReference type="GO" id="GO:0005886">
    <property type="term" value="C:plasma membrane"/>
    <property type="evidence" value="ECO:0007669"/>
    <property type="project" value="UniProtKB-SubCell"/>
</dbReference>
<organism evidence="7 8">
    <name type="scientific">Xylophilus rhododendri</name>
    <dbReference type="NCBI Taxonomy" id="2697032"/>
    <lineage>
        <taxon>Bacteria</taxon>
        <taxon>Pseudomonadati</taxon>
        <taxon>Pseudomonadota</taxon>
        <taxon>Betaproteobacteria</taxon>
        <taxon>Burkholderiales</taxon>
        <taxon>Xylophilus</taxon>
    </lineage>
</organism>
<keyword evidence="4 6" id="KW-1133">Transmembrane helix</keyword>
<dbReference type="KEGG" id="xyk:GT347_16765"/>
<proteinExistence type="predicted"/>
<name>A0A857J8E1_9BURK</name>
<dbReference type="Proteomes" id="UP000464787">
    <property type="component" value="Chromosome"/>
</dbReference>
<dbReference type="CDD" id="cd06581">
    <property type="entry name" value="TM_PBP1_LivM_like"/>
    <property type="match status" value="1"/>
</dbReference>
<evidence type="ECO:0000256" key="3">
    <source>
        <dbReference type="ARBA" id="ARBA00022692"/>
    </source>
</evidence>
<dbReference type="EMBL" id="CP047650">
    <property type="protein sequence ID" value="QHI99483.1"/>
    <property type="molecule type" value="Genomic_DNA"/>
</dbReference>
<keyword evidence="5 6" id="KW-0472">Membrane</keyword>
<evidence type="ECO:0000313" key="8">
    <source>
        <dbReference type="Proteomes" id="UP000464787"/>
    </source>
</evidence>
<gene>
    <name evidence="7" type="ORF">GT347_16765</name>
</gene>
<evidence type="ECO:0000313" key="7">
    <source>
        <dbReference type="EMBL" id="QHI99483.1"/>
    </source>
</evidence>
<feature type="transmembrane region" description="Helical" evidence="6">
    <location>
        <begin position="31"/>
        <end position="50"/>
    </location>
</feature>
<feature type="transmembrane region" description="Helical" evidence="6">
    <location>
        <begin position="238"/>
        <end position="258"/>
    </location>
</feature>
<reference evidence="7 8" key="1">
    <citation type="submission" date="2020-01" db="EMBL/GenBank/DDBJ databases">
        <title>Genome sequencing of strain KACC 21265.</title>
        <authorList>
            <person name="Heo J."/>
            <person name="Kim S.-J."/>
            <person name="Kim J.-S."/>
            <person name="Hong S.-B."/>
            <person name="Kwon S.-W."/>
        </authorList>
    </citation>
    <scope>NUCLEOTIDE SEQUENCE [LARGE SCALE GENOMIC DNA]</scope>
    <source>
        <strain evidence="7 8">KACC 21265</strain>
    </source>
</reference>
<keyword evidence="8" id="KW-1185">Reference proteome</keyword>
<dbReference type="RefSeq" id="WP_160553296.1">
    <property type="nucleotide sequence ID" value="NZ_CP047650.1"/>
</dbReference>
<accession>A0A857J8E1</accession>
<dbReference type="InterPro" id="IPR043428">
    <property type="entry name" value="LivM-like"/>
</dbReference>
<keyword evidence="2" id="KW-1003">Cell membrane</keyword>
<dbReference type="InterPro" id="IPR001851">
    <property type="entry name" value="ABC_transp_permease"/>
</dbReference>
<dbReference type="GO" id="GO:0015658">
    <property type="term" value="F:branched-chain amino acid transmembrane transporter activity"/>
    <property type="evidence" value="ECO:0007669"/>
    <property type="project" value="InterPro"/>
</dbReference>
<feature type="transmembrane region" description="Helical" evidence="6">
    <location>
        <begin position="213"/>
        <end position="231"/>
    </location>
</feature>
<protein>
    <submittedName>
        <fullName evidence="7">Branched-chain amino acid ABC transporter permease</fullName>
    </submittedName>
</protein>
<evidence type="ECO:0000256" key="6">
    <source>
        <dbReference type="SAM" id="Phobius"/>
    </source>
</evidence>
<feature type="transmembrane region" description="Helical" evidence="6">
    <location>
        <begin position="187"/>
        <end position="207"/>
    </location>
</feature>
<dbReference type="PANTHER" id="PTHR30482">
    <property type="entry name" value="HIGH-AFFINITY BRANCHED-CHAIN AMINO ACID TRANSPORT SYSTEM PERMEASE"/>
    <property type="match status" value="1"/>
</dbReference>
<dbReference type="AlphaFoldDB" id="A0A857J8E1"/>
<dbReference type="PANTHER" id="PTHR30482:SF10">
    <property type="entry name" value="HIGH-AFFINITY BRANCHED-CHAIN AMINO ACID TRANSPORT PROTEIN BRAE"/>
    <property type="match status" value="1"/>
</dbReference>
<keyword evidence="3 6" id="KW-0812">Transmembrane</keyword>
<evidence type="ECO:0000256" key="2">
    <source>
        <dbReference type="ARBA" id="ARBA00022475"/>
    </source>
</evidence>
<evidence type="ECO:0000256" key="5">
    <source>
        <dbReference type="ARBA" id="ARBA00023136"/>
    </source>
</evidence>
<feature type="transmembrane region" description="Helical" evidence="6">
    <location>
        <begin position="6"/>
        <end position="24"/>
    </location>
</feature>
<evidence type="ECO:0000256" key="4">
    <source>
        <dbReference type="ARBA" id="ARBA00022989"/>
    </source>
</evidence>
<evidence type="ECO:0000256" key="1">
    <source>
        <dbReference type="ARBA" id="ARBA00004651"/>
    </source>
</evidence>
<dbReference type="Pfam" id="PF02653">
    <property type="entry name" value="BPD_transp_2"/>
    <property type="match status" value="1"/>
</dbReference>
<sequence>METYVLTIAIVTGIYILLSLSLDLQYGFTGLINFGLAGFFAVGAYTSAILTMKTGLSPLLSFPAAALAAALLAWPLGRIALRLRDDYLAIVTLGFSEIGRLVLVQEQQYTEGVRGIAGVPRLGASWGTPRFSEMLLLGMLVLCIVGVVLFLRRITHSPYGRTIQAIRDDETAVRVLGKEPAVFKTQVLMLGGAIAGLAGAFFAHYMTYIVPDLFLPLVTFYIWMAIIMGGVGRLRGAVAGAVILVAFTEGVRFLRGVIPGVSDAHMGSLQLGIVGLVLILFMRWRPQGVFGARGAK</sequence>
<feature type="transmembrane region" description="Helical" evidence="6">
    <location>
        <begin position="134"/>
        <end position="151"/>
    </location>
</feature>